<dbReference type="SUPFAM" id="SSF55658">
    <property type="entry name" value="L9 N-domain-like"/>
    <property type="match status" value="1"/>
</dbReference>
<reference evidence="13 14" key="1">
    <citation type="submission" date="2024-01" db="EMBL/GenBank/DDBJ databases">
        <title>The genomes of 5 underutilized Papilionoideae crops provide insights into root nodulation and disease resistanc.</title>
        <authorList>
            <person name="Yuan L."/>
        </authorList>
    </citation>
    <scope>NUCLEOTIDE SEQUENCE [LARGE SCALE GENOMIC DNA]</scope>
    <source>
        <strain evidence="13">ZHUSHIDOU_FW_LH</strain>
        <tissue evidence="13">Leaf</tissue>
    </source>
</reference>
<dbReference type="GO" id="GO:0046872">
    <property type="term" value="F:metal ion binding"/>
    <property type="evidence" value="ECO:0007669"/>
    <property type="project" value="UniProtKB-KW"/>
</dbReference>
<feature type="region of interest" description="Disordered" evidence="11">
    <location>
        <begin position="1"/>
        <end position="21"/>
    </location>
</feature>
<evidence type="ECO:0000256" key="7">
    <source>
        <dbReference type="ARBA" id="ARBA00022723"/>
    </source>
</evidence>
<evidence type="ECO:0000256" key="8">
    <source>
        <dbReference type="ARBA" id="ARBA00022759"/>
    </source>
</evidence>
<evidence type="ECO:0000313" key="14">
    <source>
        <dbReference type="Proteomes" id="UP001372338"/>
    </source>
</evidence>
<dbReference type="InterPro" id="IPR009027">
    <property type="entry name" value="Ribosomal_bL9/RNase_H1_N"/>
</dbReference>
<dbReference type="EMBL" id="JAYWIO010000006">
    <property type="protein sequence ID" value="KAK7256365.1"/>
    <property type="molecule type" value="Genomic_DNA"/>
</dbReference>
<organism evidence="13 14">
    <name type="scientific">Crotalaria pallida</name>
    <name type="common">Smooth rattlebox</name>
    <name type="synonym">Crotalaria striata</name>
    <dbReference type="NCBI Taxonomy" id="3830"/>
    <lineage>
        <taxon>Eukaryota</taxon>
        <taxon>Viridiplantae</taxon>
        <taxon>Streptophyta</taxon>
        <taxon>Embryophyta</taxon>
        <taxon>Tracheophyta</taxon>
        <taxon>Spermatophyta</taxon>
        <taxon>Magnoliopsida</taxon>
        <taxon>eudicotyledons</taxon>
        <taxon>Gunneridae</taxon>
        <taxon>Pentapetalae</taxon>
        <taxon>rosids</taxon>
        <taxon>fabids</taxon>
        <taxon>Fabales</taxon>
        <taxon>Fabaceae</taxon>
        <taxon>Papilionoideae</taxon>
        <taxon>50 kb inversion clade</taxon>
        <taxon>genistoids sensu lato</taxon>
        <taxon>core genistoids</taxon>
        <taxon>Crotalarieae</taxon>
        <taxon>Crotalaria</taxon>
    </lineage>
</organism>
<feature type="region of interest" description="Disordered" evidence="11">
    <location>
        <begin position="79"/>
        <end position="114"/>
    </location>
</feature>
<comment type="cofactor">
    <cofactor evidence="1">
        <name>Mg(2+)</name>
        <dbReference type="ChEBI" id="CHEBI:18420"/>
    </cofactor>
</comment>
<comment type="caution">
    <text evidence="13">The sequence shown here is derived from an EMBL/GenBank/DDBJ whole genome shotgun (WGS) entry which is preliminary data.</text>
</comment>
<comment type="similarity">
    <text evidence="3">Belongs to the RNase H family.</text>
</comment>
<dbReference type="Proteomes" id="UP001372338">
    <property type="component" value="Unassembled WGS sequence"/>
</dbReference>
<evidence type="ECO:0000256" key="5">
    <source>
        <dbReference type="ARBA" id="ARBA00017721"/>
    </source>
</evidence>
<evidence type="ECO:0000256" key="2">
    <source>
        <dbReference type="ARBA" id="ARBA00004065"/>
    </source>
</evidence>
<evidence type="ECO:0000256" key="4">
    <source>
        <dbReference type="ARBA" id="ARBA00012180"/>
    </source>
</evidence>
<feature type="compositionally biased region" description="Gly residues" evidence="11">
    <location>
        <begin position="93"/>
        <end position="103"/>
    </location>
</feature>
<evidence type="ECO:0000313" key="13">
    <source>
        <dbReference type="EMBL" id="KAK7256365.1"/>
    </source>
</evidence>
<keyword evidence="7" id="KW-0479">Metal-binding</keyword>
<keyword evidence="8" id="KW-0255">Endonuclease</keyword>
<protein>
    <recommendedName>
        <fullName evidence="5">Ribonuclease H</fullName>
        <ecNumber evidence="4">3.1.26.4</ecNumber>
    </recommendedName>
</protein>
<name>A0AAN9EKD9_CROPI</name>
<dbReference type="InterPro" id="IPR037056">
    <property type="entry name" value="RNase_H1_N_sf"/>
</dbReference>
<dbReference type="AlphaFoldDB" id="A0AAN9EKD9"/>
<feature type="domain" description="Ribonuclease H1 N-terminal" evidence="12">
    <location>
        <begin position="28"/>
        <end position="69"/>
    </location>
</feature>
<evidence type="ECO:0000256" key="6">
    <source>
        <dbReference type="ARBA" id="ARBA00022722"/>
    </source>
</evidence>
<dbReference type="GO" id="GO:0004523">
    <property type="term" value="F:RNA-DNA hybrid ribonuclease activity"/>
    <property type="evidence" value="ECO:0007669"/>
    <property type="project" value="UniProtKB-EC"/>
</dbReference>
<gene>
    <name evidence="13" type="ORF">RIF29_29807</name>
</gene>
<evidence type="ECO:0000256" key="3">
    <source>
        <dbReference type="ARBA" id="ARBA00005300"/>
    </source>
</evidence>
<sequence length="146" mass="15888">MEDGDKGKGCNGNKQPWKKGYPRRRKSRFYNVYVGRRTGIYTSWHECHMQVTGFSGASFESFDTFEEAKVMWDNHVGSEGLGGAEPIRDNGPNGEGSSSGLGSEGESMAGEARVGDANESENVGCLEAFILGLLVGLAITHKQFYP</sequence>
<evidence type="ECO:0000256" key="10">
    <source>
        <dbReference type="ARBA" id="ARBA00022842"/>
    </source>
</evidence>
<keyword evidence="9" id="KW-0378">Hydrolase</keyword>
<evidence type="ECO:0000256" key="11">
    <source>
        <dbReference type="SAM" id="MobiDB-lite"/>
    </source>
</evidence>
<keyword evidence="6" id="KW-0540">Nuclease</keyword>
<accession>A0AAN9EKD9</accession>
<proteinExistence type="inferred from homology"/>
<evidence type="ECO:0000256" key="9">
    <source>
        <dbReference type="ARBA" id="ARBA00022801"/>
    </source>
</evidence>
<dbReference type="InterPro" id="IPR011320">
    <property type="entry name" value="RNase_H1_N"/>
</dbReference>
<comment type="function">
    <text evidence="2">Endonuclease that specifically degrades the RNA of RNA-DNA hybrids.</text>
</comment>
<dbReference type="Pfam" id="PF01693">
    <property type="entry name" value="Cauli_VI"/>
    <property type="match status" value="1"/>
</dbReference>
<evidence type="ECO:0000256" key="1">
    <source>
        <dbReference type="ARBA" id="ARBA00001946"/>
    </source>
</evidence>
<dbReference type="FunFam" id="3.40.970.10:FF:000002">
    <property type="entry name" value="Ribonuclease H"/>
    <property type="match status" value="1"/>
</dbReference>
<keyword evidence="14" id="KW-1185">Reference proteome</keyword>
<evidence type="ECO:0000259" key="12">
    <source>
        <dbReference type="Pfam" id="PF01693"/>
    </source>
</evidence>
<dbReference type="Gene3D" id="3.40.970.10">
    <property type="entry name" value="Ribonuclease H1, N-terminal domain"/>
    <property type="match status" value="1"/>
</dbReference>
<dbReference type="EC" id="3.1.26.4" evidence="4"/>
<keyword evidence="10" id="KW-0460">Magnesium</keyword>